<protein>
    <recommendedName>
        <fullName evidence="5">Aldose 1-epimerase</fullName>
        <ecNumber evidence="5">5.1.3.3</ecNumber>
    </recommendedName>
</protein>
<keyword evidence="3 5" id="KW-0413">Isomerase</keyword>
<sequence>MQVWISNYGGRLVRVRIPDRQGHWGDVVLGHEELRPYLNHPQATYYGALIGRFANRIKAGQFELDTQPHQIATNDDPNALHGGPNGFHTQIWTAEIRGHRLQLSHISPDGAEGFPGQLRVSATYTLSGHTLHLEWRAETDKATVLNLTHHPFWSLTGGAGDVLDHELSVNADQFTPVSADAIPTGKLANVASTAFDFRSLRRIGERIEQADPQLEFVGGYDHNFVLNGEAGSLRHAAALHDPSSGRRLEVRTTEPGLQVYSGNFTDGSFVGFGNQPYGKRSSVCLEPQHFPDSPNQPSFPSTVLRPGEVFESVTEYQFSAE</sequence>
<keyword evidence="10" id="KW-1185">Reference proteome</keyword>
<evidence type="ECO:0000313" key="9">
    <source>
        <dbReference type="EMBL" id="AZI44788.1"/>
    </source>
</evidence>
<dbReference type="Proteomes" id="UP000276417">
    <property type="component" value="Plasmid unnamed1"/>
</dbReference>
<dbReference type="OrthoDB" id="9779408at2"/>
<dbReference type="GO" id="GO:0030246">
    <property type="term" value="F:carbohydrate binding"/>
    <property type="evidence" value="ECO:0007669"/>
    <property type="project" value="InterPro"/>
</dbReference>
<dbReference type="GO" id="GO:0006006">
    <property type="term" value="P:glucose metabolic process"/>
    <property type="evidence" value="ECO:0007669"/>
    <property type="project" value="TreeGrafter"/>
</dbReference>
<comment type="similarity">
    <text evidence="2 5">Belongs to the aldose epimerase family.</text>
</comment>
<evidence type="ECO:0000256" key="1">
    <source>
        <dbReference type="ARBA" id="ARBA00005028"/>
    </source>
</evidence>
<evidence type="ECO:0000256" key="8">
    <source>
        <dbReference type="PIRSR" id="PIRSR005096-3"/>
    </source>
</evidence>
<evidence type="ECO:0000256" key="3">
    <source>
        <dbReference type="ARBA" id="ARBA00023235"/>
    </source>
</evidence>
<accession>A0A3G8YHN5</accession>
<dbReference type="InterPro" id="IPR015443">
    <property type="entry name" value="Aldose_1-epimerase"/>
</dbReference>
<geneLocation type="plasmid" evidence="9 10">
    <name>unnamed1</name>
</geneLocation>
<dbReference type="GO" id="GO:0004034">
    <property type="term" value="F:aldose 1-epimerase activity"/>
    <property type="evidence" value="ECO:0007669"/>
    <property type="project" value="UniProtKB-EC"/>
</dbReference>
<dbReference type="AlphaFoldDB" id="A0A3G8YHN5"/>
<dbReference type="Pfam" id="PF01263">
    <property type="entry name" value="Aldose_epim"/>
    <property type="match status" value="1"/>
</dbReference>
<evidence type="ECO:0000256" key="6">
    <source>
        <dbReference type="PIRSR" id="PIRSR005096-1"/>
    </source>
</evidence>
<comment type="pathway">
    <text evidence="1 5">Carbohydrate metabolism; hexose metabolism.</text>
</comment>
<evidence type="ECO:0000256" key="7">
    <source>
        <dbReference type="PIRSR" id="PIRSR005096-2"/>
    </source>
</evidence>
<name>A0A3G8YHN5_9DEIO</name>
<feature type="binding site" evidence="8">
    <location>
        <begin position="55"/>
        <end position="56"/>
    </location>
    <ligand>
        <name>beta-D-galactose</name>
        <dbReference type="ChEBI" id="CHEBI:27667"/>
    </ligand>
</feature>
<evidence type="ECO:0000313" key="10">
    <source>
        <dbReference type="Proteomes" id="UP000276417"/>
    </source>
</evidence>
<gene>
    <name evidence="9" type="ORF">EHF33_16875</name>
</gene>
<dbReference type="PANTHER" id="PTHR10091">
    <property type="entry name" value="ALDOSE-1-EPIMERASE"/>
    <property type="match status" value="1"/>
</dbReference>
<proteinExistence type="inferred from homology"/>
<organism evidence="9 10">
    <name type="scientific">Deinococcus psychrotolerans</name>
    <dbReference type="NCBI Taxonomy" id="2489213"/>
    <lineage>
        <taxon>Bacteria</taxon>
        <taxon>Thermotogati</taxon>
        <taxon>Deinococcota</taxon>
        <taxon>Deinococci</taxon>
        <taxon>Deinococcales</taxon>
        <taxon>Deinococcaceae</taxon>
        <taxon>Deinococcus</taxon>
    </lineage>
</organism>
<feature type="active site" description="Proton donor" evidence="6">
    <location>
        <position position="150"/>
    </location>
</feature>
<dbReference type="GO" id="GO:0033499">
    <property type="term" value="P:galactose catabolic process via UDP-galactose, Leloir pathway"/>
    <property type="evidence" value="ECO:0007669"/>
    <property type="project" value="TreeGrafter"/>
</dbReference>
<dbReference type="GO" id="GO:0005737">
    <property type="term" value="C:cytoplasm"/>
    <property type="evidence" value="ECO:0007669"/>
    <property type="project" value="TreeGrafter"/>
</dbReference>
<evidence type="ECO:0000256" key="4">
    <source>
        <dbReference type="ARBA" id="ARBA00023277"/>
    </source>
</evidence>
<dbReference type="InterPro" id="IPR014718">
    <property type="entry name" value="GH-type_carb-bd"/>
</dbReference>
<dbReference type="EC" id="5.1.3.3" evidence="5"/>
<dbReference type="NCBIfam" id="NF008277">
    <property type="entry name" value="PRK11055.1"/>
    <property type="match status" value="1"/>
</dbReference>
<dbReference type="InterPro" id="IPR047215">
    <property type="entry name" value="Galactose_mutarotase-like"/>
</dbReference>
<dbReference type="SUPFAM" id="SSF74650">
    <property type="entry name" value="Galactose mutarotase-like"/>
    <property type="match status" value="1"/>
</dbReference>
<dbReference type="InterPro" id="IPR011013">
    <property type="entry name" value="Gal_mutarotase_sf_dom"/>
</dbReference>
<keyword evidence="4 5" id="KW-0119">Carbohydrate metabolism</keyword>
<dbReference type="PIRSF" id="PIRSF005096">
    <property type="entry name" value="GALM"/>
    <property type="match status" value="1"/>
</dbReference>
<dbReference type="PANTHER" id="PTHR10091:SF0">
    <property type="entry name" value="GALACTOSE MUTAROTASE"/>
    <property type="match status" value="1"/>
</dbReference>
<reference evidence="9 10" key="1">
    <citation type="submission" date="2018-11" db="EMBL/GenBank/DDBJ databases">
        <title>Deinococcus shelandsis sp. nov., isolated from South Shetland Islands soil of Antarctica.</title>
        <authorList>
            <person name="Tian J."/>
        </authorList>
    </citation>
    <scope>NUCLEOTIDE SEQUENCE [LARGE SCALE GENOMIC DNA]</scope>
    <source>
        <strain evidence="9 10">S14-83T</strain>
        <plasmid evidence="9 10">unnamed1</plasmid>
    </source>
</reference>
<dbReference type="CDD" id="cd09019">
    <property type="entry name" value="galactose_mutarotase_like"/>
    <property type="match status" value="1"/>
</dbReference>
<dbReference type="KEGG" id="dph:EHF33_16875"/>
<evidence type="ECO:0000256" key="2">
    <source>
        <dbReference type="ARBA" id="ARBA00006206"/>
    </source>
</evidence>
<comment type="catalytic activity">
    <reaction evidence="5">
        <text>alpha-D-glucose = beta-D-glucose</text>
        <dbReference type="Rhea" id="RHEA:10264"/>
        <dbReference type="ChEBI" id="CHEBI:15903"/>
        <dbReference type="ChEBI" id="CHEBI:17925"/>
        <dbReference type="EC" id="5.1.3.3"/>
    </reaction>
</comment>
<dbReference type="Gene3D" id="2.70.98.10">
    <property type="match status" value="1"/>
</dbReference>
<dbReference type="UniPathway" id="UPA00242"/>
<feature type="active site" description="Proton acceptor" evidence="6">
    <location>
        <position position="286"/>
    </location>
</feature>
<dbReference type="EMBL" id="CP034185">
    <property type="protein sequence ID" value="AZI44788.1"/>
    <property type="molecule type" value="Genomic_DNA"/>
</dbReference>
<keyword evidence="9" id="KW-0614">Plasmid</keyword>
<dbReference type="InterPro" id="IPR008183">
    <property type="entry name" value="Aldose_1/G6P_1-epimerase"/>
</dbReference>
<evidence type="ECO:0000256" key="5">
    <source>
        <dbReference type="PIRNR" id="PIRNR005096"/>
    </source>
</evidence>
<feature type="binding site" evidence="7">
    <location>
        <position position="221"/>
    </location>
    <ligand>
        <name>beta-D-galactose</name>
        <dbReference type="ChEBI" id="CHEBI:27667"/>
    </ligand>
</feature>